<dbReference type="EMBL" id="JH971394">
    <property type="protein sequence ID" value="EKM77734.1"/>
    <property type="molecule type" value="Genomic_DNA"/>
</dbReference>
<organism evidence="2 3">
    <name type="scientific">Agaricus bisporus var. burnettii (strain JB137-S8 / ATCC MYA-4627 / FGSC 10392)</name>
    <name type="common">White button mushroom</name>
    <dbReference type="NCBI Taxonomy" id="597362"/>
    <lineage>
        <taxon>Eukaryota</taxon>
        <taxon>Fungi</taxon>
        <taxon>Dikarya</taxon>
        <taxon>Basidiomycota</taxon>
        <taxon>Agaricomycotina</taxon>
        <taxon>Agaricomycetes</taxon>
        <taxon>Agaricomycetidae</taxon>
        <taxon>Agaricales</taxon>
        <taxon>Agaricineae</taxon>
        <taxon>Agaricaceae</taxon>
        <taxon>Agaricus</taxon>
    </lineage>
</organism>
<dbReference type="AlphaFoldDB" id="K5VTE8"/>
<feature type="compositionally biased region" description="Basic and acidic residues" evidence="1">
    <location>
        <begin position="395"/>
        <end position="409"/>
    </location>
</feature>
<sequence length="877" mass="101448">MPLEPHRILPVVQVLAAVRTSDNIAALATLAAANSELRLLCLPYLFSHVRWPHPNKHDEESGLHFFPETLWPLFKRVPALRFDLIWPDDWPDASPPRWGDRYYVGGDYHPRHTDKLATALPRMPGLISFSICCPFFPPNSLFNALLTCTSVRELRMTDTPLYISMIPKSPPEFVIERLYLIPVAEAPRVGQSPYHSRYSSPDLYYSREYRKKYKNDILARYAASAFLFDVGKPTSLTQVQVSGDLCTLDEFYQHEWPRLVSLVMTGHPPRQTGTELVDVISKMRELKELRLLFAKSVTRGDSMFKVLPAAPEYTSAKGNHGSLLEQIESLAVSDACNLDRVGYFLKGVERLAVLAISDIAEPTSAFSKRTMQRILREVSAAGTPAPRTMPPKPQRQSEKKKEDADAEPKPVIKQPEIVHKNHTLKHLRIMLEENVEPDICKVLADRFPKLEVLEVEKCGYHDGRDAPTWSEYVENLKPIRRTLKNLRLGMQFELLGPALDCSSSSDSKYTCSIINDDVDHTPKAAHAWRIQRQNCAQYFAAKLGQLTRVGFEYRRRPGPHRFDDRWLDWDIDRRRFTPQMTTEWEIRREAKLARLEEERQVRAEELKKKMEEERKLLLERFRREEQERREREARERKEREEREAKEREEMEERERKEREREERDKKHREERRRKAREAREQKRKELEDQEESAVDEDADEKADDERLEVHTRRSLSLRRKRTSGISIPAGSSTNTTPPAPTPSFTTPLPHPSSTPNLFQAAHNFPTYTVPGGPSTSYSAYPPSLTNPNSSSPLSTPTYPPPNRLDYFFMNHQTQIYHMEEQGTDWDSDDEDPEGILGVYELRPSWYPFPEVWKPRTLYEEEEIADSGGDGGDTSSSM</sequence>
<dbReference type="HOGENOM" id="CLU_327872_0_0_1"/>
<gene>
    <name evidence="2" type="ORF">AGABI1DRAFT_107914</name>
</gene>
<dbReference type="KEGG" id="abp:AGABI1DRAFT107914"/>
<dbReference type="OrthoDB" id="2747524at2759"/>
<evidence type="ECO:0000313" key="2">
    <source>
        <dbReference type="EMBL" id="EKM77734.1"/>
    </source>
</evidence>
<evidence type="ECO:0000313" key="3">
    <source>
        <dbReference type="Proteomes" id="UP000008493"/>
    </source>
</evidence>
<feature type="compositionally biased region" description="Basic residues" evidence="1">
    <location>
        <begin position="712"/>
        <end position="722"/>
    </location>
</feature>
<dbReference type="InParanoid" id="K5VTE8"/>
<proteinExistence type="predicted"/>
<accession>K5VTE8</accession>
<protein>
    <submittedName>
        <fullName evidence="2">Uncharacterized protein</fullName>
    </submittedName>
</protein>
<dbReference type="RefSeq" id="XP_007331590.1">
    <property type="nucleotide sequence ID" value="XM_007331528.1"/>
</dbReference>
<feature type="compositionally biased region" description="Basic and acidic residues" evidence="1">
    <location>
        <begin position="632"/>
        <end position="664"/>
    </location>
</feature>
<feature type="compositionally biased region" description="Acidic residues" evidence="1">
    <location>
        <begin position="687"/>
        <end position="702"/>
    </location>
</feature>
<dbReference type="eggNOG" id="ENOG502R0QY">
    <property type="taxonomic scope" value="Eukaryota"/>
</dbReference>
<feature type="region of interest" description="Disordered" evidence="1">
    <location>
        <begin position="632"/>
        <end position="758"/>
    </location>
</feature>
<evidence type="ECO:0000256" key="1">
    <source>
        <dbReference type="SAM" id="MobiDB-lite"/>
    </source>
</evidence>
<feature type="compositionally biased region" description="Basic residues" evidence="1">
    <location>
        <begin position="665"/>
        <end position="676"/>
    </location>
</feature>
<feature type="compositionally biased region" description="Low complexity" evidence="1">
    <location>
        <begin position="731"/>
        <end position="747"/>
    </location>
</feature>
<feature type="region of interest" description="Disordered" evidence="1">
    <location>
        <begin position="378"/>
        <end position="409"/>
    </location>
</feature>
<feature type="compositionally biased region" description="Basic and acidic residues" evidence="1">
    <location>
        <begin position="677"/>
        <end position="686"/>
    </location>
</feature>
<dbReference type="Proteomes" id="UP000008493">
    <property type="component" value="Unassembled WGS sequence"/>
</dbReference>
<reference evidence="3" key="1">
    <citation type="journal article" date="2012" name="Proc. Natl. Acad. Sci. U.S.A.">
        <title>Genome sequence of the button mushroom Agaricus bisporus reveals mechanisms governing adaptation to a humic-rich ecological niche.</title>
        <authorList>
            <person name="Morin E."/>
            <person name="Kohler A."/>
            <person name="Baker A.R."/>
            <person name="Foulongne-Oriol M."/>
            <person name="Lombard V."/>
            <person name="Nagy L.G."/>
            <person name="Ohm R.A."/>
            <person name="Patyshakuliyeva A."/>
            <person name="Brun A."/>
            <person name="Aerts A.L."/>
            <person name="Bailey A.M."/>
            <person name="Billette C."/>
            <person name="Coutinho P.M."/>
            <person name="Deakin G."/>
            <person name="Doddapaneni H."/>
            <person name="Floudas D."/>
            <person name="Grimwood J."/>
            <person name="Hilden K."/>
            <person name="Kuees U."/>
            <person name="LaButti K.M."/>
            <person name="Lapidus A."/>
            <person name="Lindquist E.A."/>
            <person name="Lucas S.M."/>
            <person name="Murat C."/>
            <person name="Riley R.W."/>
            <person name="Salamov A.A."/>
            <person name="Schmutz J."/>
            <person name="Subramanian V."/>
            <person name="Woesten H.A.B."/>
            <person name="Xu J."/>
            <person name="Eastwood D.C."/>
            <person name="Foster G.D."/>
            <person name="Sonnenberg A.S."/>
            <person name="Cullen D."/>
            <person name="de Vries R.P."/>
            <person name="Lundell T."/>
            <person name="Hibbett D.S."/>
            <person name="Henrissat B."/>
            <person name="Burton K.S."/>
            <person name="Kerrigan R.W."/>
            <person name="Challen M.P."/>
            <person name="Grigoriev I.V."/>
            <person name="Martin F."/>
        </authorList>
    </citation>
    <scope>NUCLEOTIDE SEQUENCE [LARGE SCALE GENOMIC DNA]</scope>
    <source>
        <strain evidence="3">JB137-S8 / ATCC MYA-4627 / FGSC 10392</strain>
    </source>
</reference>
<name>K5VTE8_AGABU</name>
<keyword evidence="3" id="KW-1185">Reference proteome</keyword>
<dbReference type="GeneID" id="18822479"/>